<evidence type="ECO:0000259" key="5">
    <source>
        <dbReference type="Pfam" id="PF08241"/>
    </source>
</evidence>
<keyword evidence="2 6" id="KW-0808">Transferase</keyword>
<dbReference type="InterPro" id="IPR029063">
    <property type="entry name" value="SAM-dependent_MTases_sf"/>
</dbReference>
<feature type="domain" description="Methyltransferase type 11" evidence="5">
    <location>
        <begin position="13"/>
        <end position="94"/>
    </location>
</feature>
<evidence type="ECO:0000313" key="7">
    <source>
        <dbReference type="Proteomes" id="UP001589776"/>
    </source>
</evidence>
<dbReference type="InterPro" id="IPR050508">
    <property type="entry name" value="Methyltransf_Superfamily"/>
</dbReference>
<gene>
    <name evidence="6" type="ORF">ACFFK0_21880</name>
</gene>
<dbReference type="PROSITE" id="PS01184">
    <property type="entry name" value="UBIE_2"/>
    <property type="match status" value="1"/>
</dbReference>
<keyword evidence="3" id="KW-0949">S-adenosyl-L-methionine</keyword>
<feature type="region of interest" description="Disordered" evidence="4">
    <location>
        <begin position="1"/>
        <end position="20"/>
    </location>
</feature>
<keyword evidence="7" id="KW-1185">Reference proteome</keyword>
<dbReference type="InterPro" id="IPR013216">
    <property type="entry name" value="Methyltransf_11"/>
</dbReference>
<feature type="compositionally biased region" description="Polar residues" evidence="4">
    <location>
        <begin position="1"/>
        <end position="13"/>
    </location>
</feature>
<dbReference type="RefSeq" id="WP_235593189.1">
    <property type="nucleotide sequence ID" value="NZ_JBHLWN010000080.1"/>
</dbReference>
<dbReference type="SUPFAM" id="SSF53335">
    <property type="entry name" value="S-adenosyl-L-methionine-dependent methyltransferases"/>
    <property type="match status" value="1"/>
</dbReference>
<dbReference type="InterPro" id="IPR023576">
    <property type="entry name" value="UbiE/COQ5_MeTrFase_CS"/>
</dbReference>
<accession>A0ABV6DQY0</accession>
<dbReference type="EC" id="2.1.-.-" evidence="6"/>
<evidence type="ECO:0000256" key="2">
    <source>
        <dbReference type="ARBA" id="ARBA00022679"/>
    </source>
</evidence>
<comment type="caution">
    <text evidence="6">The sequence shown here is derived from an EMBL/GenBank/DDBJ whole genome shotgun (WGS) entry which is preliminary data.</text>
</comment>
<name>A0ABV6DQY0_9BACL</name>
<dbReference type="GO" id="GO:0032259">
    <property type="term" value="P:methylation"/>
    <property type="evidence" value="ECO:0007669"/>
    <property type="project" value="UniProtKB-KW"/>
</dbReference>
<dbReference type="PANTHER" id="PTHR42912:SF93">
    <property type="entry name" value="N6-ADENOSINE-METHYLTRANSFERASE TMT1A"/>
    <property type="match status" value="1"/>
</dbReference>
<sequence length="164" mass="18551">MNGDAYTSDQKNPSGAKVDGLDGDEKVLEIARHKMSKLHSDIQFVHGFSFELPYPENAFDRVISSLMFHHLTREDKSKTLHEVYRVLRPGGELHIADWGKAQNAIMRTAFFSVQLLDGFLTTTDHVTGVFPELIRKAGFADVKEENRFMTVYGTLSLYSAKKLD</sequence>
<evidence type="ECO:0000256" key="3">
    <source>
        <dbReference type="ARBA" id="ARBA00022691"/>
    </source>
</evidence>
<dbReference type="GO" id="GO:0008168">
    <property type="term" value="F:methyltransferase activity"/>
    <property type="evidence" value="ECO:0007669"/>
    <property type="project" value="UniProtKB-KW"/>
</dbReference>
<dbReference type="CDD" id="cd02440">
    <property type="entry name" value="AdoMet_MTases"/>
    <property type="match status" value="1"/>
</dbReference>
<dbReference type="Proteomes" id="UP001589776">
    <property type="component" value="Unassembled WGS sequence"/>
</dbReference>
<evidence type="ECO:0000256" key="4">
    <source>
        <dbReference type="SAM" id="MobiDB-lite"/>
    </source>
</evidence>
<proteinExistence type="predicted"/>
<dbReference type="Gene3D" id="3.40.50.150">
    <property type="entry name" value="Vaccinia Virus protein VP39"/>
    <property type="match status" value="1"/>
</dbReference>
<evidence type="ECO:0000256" key="1">
    <source>
        <dbReference type="ARBA" id="ARBA00022603"/>
    </source>
</evidence>
<dbReference type="Pfam" id="PF08241">
    <property type="entry name" value="Methyltransf_11"/>
    <property type="match status" value="1"/>
</dbReference>
<dbReference type="EMBL" id="JBHLWN010000080">
    <property type="protein sequence ID" value="MFC0215049.1"/>
    <property type="molecule type" value="Genomic_DNA"/>
</dbReference>
<reference evidence="6 7" key="1">
    <citation type="submission" date="2024-09" db="EMBL/GenBank/DDBJ databases">
        <authorList>
            <person name="Sun Q."/>
            <person name="Mori K."/>
        </authorList>
    </citation>
    <scope>NUCLEOTIDE SEQUENCE [LARGE SCALE GENOMIC DNA]</scope>
    <source>
        <strain evidence="6 7">CCM 7759</strain>
    </source>
</reference>
<evidence type="ECO:0000313" key="6">
    <source>
        <dbReference type="EMBL" id="MFC0215049.1"/>
    </source>
</evidence>
<dbReference type="PANTHER" id="PTHR42912">
    <property type="entry name" value="METHYLTRANSFERASE"/>
    <property type="match status" value="1"/>
</dbReference>
<organism evidence="6 7">
    <name type="scientific">Paenibacillus chartarius</name>
    <dbReference type="NCBI Taxonomy" id="747481"/>
    <lineage>
        <taxon>Bacteria</taxon>
        <taxon>Bacillati</taxon>
        <taxon>Bacillota</taxon>
        <taxon>Bacilli</taxon>
        <taxon>Bacillales</taxon>
        <taxon>Paenibacillaceae</taxon>
        <taxon>Paenibacillus</taxon>
    </lineage>
</organism>
<protein>
    <submittedName>
        <fullName evidence="6">Class I SAM-dependent methyltransferase</fullName>
        <ecNumber evidence="6">2.1.-.-</ecNumber>
    </submittedName>
</protein>
<keyword evidence="1 6" id="KW-0489">Methyltransferase</keyword>